<dbReference type="InterPro" id="IPR042100">
    <property type="entry name" value="Bug_dom1"/>
</dbReference>
<evidence type="ECO:0008006" key="4">
    <source>
        <dbReference type="Google" id="ProtNLM"/>
    </source>
</evidence>
<dbReference type="PIRSF" id="PIRSF017082">
    <property type="entry name" value="YflP"/>
    <property type="match status" value="1"/>
</dbReference>
<protein>
    <recommendedName>
        <fullName evidence="4">Tripartite tricarboxylate transporter substrate binding protein</fullName>
    </recommendedName>
</protein>
<dbReference type="AlphaFoldDB" id="A0A2W5SJ22"/>
<dbReference type="Pfam" id="PF03401">
    <property type="entry name" value="TctC"/>
    <property type="match status" value="1"/>
</dbReference>
<dbReference type="CDD" id="cd13578">
    <property type="entry name" value="PBP2_Bug27"/>
    <property type="match status" value="1"/>
</dbReference>
<evidence type="ECO:0000256" key="1">
    <source>
        <dbReference type="ARBA" id="ARBA00006987"/>
    </source>
</evidence>
<dbReference type="Gene3D" id="3.40.190.10">
    <property type="entry name" value="Periplasmic binding protein-like II"/>
    <property type="match status" value="1"/>
</dbReference>
<reference evidence="2 3" key="1">
    <citation type="submission" date="2017-08" db="EMBL/GenBank/DDBJ databases">
        <title>Infants hospitalized years apart are colonized by the same room-sourced microbial strains.</title>
        <authorList>
            <person name="Brooks B."/>
            <person name="Olm M.R."/>
            <person name="Firek B.A."/>
            <person name="Baker R."/>
            <person name="Thomas B.C."/>
            <person name="Morowitz M.J."/>
            <person name="Banfield J.F."/>
        </authorList>
    </citation>
    <scope>NUCLEOTIDE SEQUENCE [LARGE SCALE GENOMIC DNA]</scope>
    <source>
        <strain evidence="2">S2_005_003_R2_41</strain>
    </source>
</reference>
<accession>A0A2W5SJ22</accession>
<organism evidence="2 3">
    <name type="scientific">Variovorax paradoxus</name>
    <dbReference type="NCBI Taxonomy" id="34073"/>
    <lineage>
        <taxon>Bacteria</taxon>
        <taxon>Pseudomonadati</taxon>
        <taxon>Pseudomonadota</taxon>
        <taxon>Betaproteobacteria</taxon>
        <taxon>Burkholderiales</taxon>
        <taxon>Comamonadaceae</taxon>
        <taxon>Variovorax</taxon>
    </lineage>
</organism>
<dbReference type="Proteomes" id="UP000249135">
    <property type="component" value="Unassembled WGS sequence"/>
</dbReference>
<dbReference type="PANTHER" id="PTHR42928:SF5">
    <property type="entry name" value="BLR1237 PROTEIN"/>
    <property type="match status" value="1"/>
</dbReference>
<proteinExistence type="inferred from homology"/>
<dbReference type="InterPro" id="IPR005064">
    <property type="entry name" value="BUG"/>
</dbReference>
<gene>
    <name evidence="2" type="ORF">DI563_11345</name>
</gene>
<dbReference type="PANTHER" id="PTHR42928">
    <property type="entry name" value="TRICARBOXYLATE-BINDING PROTEIN"/>
    <property type="match status" value="1"/>
</dbReference>
<dbReference type="EMBL" id="QFPP01000113">
    <property type="protein sequence ID" value="PZQ74810.1"/>
    <property type="molecule type" value="Genomic_DNA"/>
</dbReference>
<comment type="caution">
    <text evidence="2">The sequence shown here is derived from an EMBL/GenBank/DDBJ whole genome shotgun (WGS) entry which is preliminary data.</text>
</comment>
<evidence type="ECO:0000313" key="3">
    <source>
        <dbReference type="Proteomes" id="UP000249135"/>
    </source>
</evidence>
<name>A0A2W5SJ22_VARPD</name>
<sequence>MKCTIQVQHFPNEPACRHLPSITLLEPAMHRSPPPRSVPSVQSVRRLLMSALVGFTAMASLSAAQGAEGAWPDRPVKIVVPFPPGGAADVYARLVGQKLAAATGNRQPIVIDNRPGAGGVIGTDVAAKSPADGSTFLMVTIGHAVNPFMYAKLPYDTRADFVPVGIVAQVPSVVVTGPALKGKTLKDLLDMARAKPDDLQYASSGVGTTSHVGAALIESMTGVRMSHVPYKGAAPALQDVMADRVALSVDIITSSLPLVTSGKLNAVAVTGAKRAPKLPDVPTVAEAGIPGYDFVAWYMLLAPARTPKAVIEQVNAELRKIATAPDFRGRIEDTGGEAVSMTVPQAKDYLDAEFTRWAKVVKDRNIKAD</sequence>
<comment type="similarity">
    <text evidence="1">Belongs to the UPF0065 (bug) family.</text>
</comment>
<dbReference type="SUPFAM" id="SSF53850">
    <property type="entry name" value="Periplasmic binding protein-like II"/>
    <property type="match status" value="1"/>
</dbReference>
<evidence type="ECO:0000313" key="2">
    <source>
        <dbReference type="EMBL" id="PZQ74810.1"/>
    </source>
</evidence>
<dbReference type="Gene3D" id="3.40.190.150">
    <property type="entry name" value="Bordetella uptake gene, domain 1"/>
    <property type="match status" value="1"/>
</dbReference>